<evidence type="ECO:0000313" key="3">
    <source>
        <dbReference type="Proteomes" id="UP000561617"/>
    </source>
</evidence>
<keyword evidence="1" id="KW-0472">Membrane</keyword>
<name>A0A7X0X6K9_9LIST</name>
<dbReference type="RefSeq" id="WP_185349313.1">
    <property type="nucleotide sequence ID" value="NZ_JAASTU010000009.1"/>
</dbReference>
<feature type="transmembrane region" description="Helical" evidence="1">
    <location>
        <begin position="42"/>
        <end position="63"/>
    </location>
</feature>
<evidence type="ECO:0000256" key="1">
    <source>
        <dbReference type="SAM" id="Phobius"/>
    </source>
</evidence>
<feature type="transmembrane region" description="Helical" evidence="1">
    <location>
        <begin position="12"/>
        <end position="30"/>
    </location>
</feature>
<organism evidence="2 3">
    <name type="scientific">Listeria immobilis</name>
    <dbReference type="NCBI Taxonomy" id="2713502"/>
    <lineage>
        <taxon>Bacteria</taxon>
        <taxon>Bacillati</taxon>
        <taxon>Bacillota</taxon>
        <taxon>Bacilli</taxon>
        <taxon>Bacillales</taxon>
        <taxon>Listeriaceae</taxon>
        <taxon>Listeria</taxon>
    </lineage>
</organism>
<keyword evidence="1" id="KW-1133">Transmembrane helix</keyword>
<accession>A0A7X0X6K9</accession>
<protein>
    <submittedName>
        <fullName evidence="2">Uncharacterized protein</fullName>
    </submittedName>
</protein>
<dbReference type="AlphaFoldDB" id="A0A7X0X6K9"/>
<proteinExistence type="predicted"/>
<comment type="caution">
    <text evidence="2">The sequence shown here is derived from an EMBL/GenBank/DDBJ whole genome shotgun (WGS) entry which is preliminary data.</text>
</comment>
<evidence type="ECO:0000313" key="2">
    <source>
        <dbReference type="EMBL" id="MBC1488547.1"/>
    </source>
</evidence>
<sequence length="110" mass="12689">MEPVIFDPWYMLIYLFIIIGVFGSIFALVLEKYKFTLAGKALIGLTFFSLAVLFVYVLHMAFMSDELNLLFYQIGVLEVLLFTHPYIFLILAILLGGEKKPVRKSKKFNN</sequence>
<dbReference type="EMBL" id="JAASTW010000006">
    <property type="protein sequence ID" value="MBC1488547.1"/>
    <property type="molecule type" value="Genomic_DNA"/>
</dbReference>
<keyword evidence="1" id="KW-0812">Transmembrane</keyword>
<feature type="transmembrane region" description="Helical" evidence="1">
    <location>
        <begin position="69"/>
        <end position="97"/>
    </location>
</feature>
<dbReference type="Proteomes" id="UP000561617">
    <property type="component" value="Unassembled WGS sequence"/>
</dbReference>
<reference evidence="2 3" key="1">
    <citation type="submission" date="2020-03" db="EMBL/GenBank/DDBJ databases">
        <title>Soil Listeria distribution.</title>
        <authorList>
            <person name="Liao J."/>
            <person name="Wiedmann M."/>
        </authorList>
    </citation>
    <scope>NUCLEOTIDE SEQUENCE [LARGE SCALE GENOMIC DNA]</scope>
    <source>
        <strain evidence="2 3">FSL L7-1554</strain>
    </source>
</reference>
<gene>
    <name evidence="2" type="ORF">HCJ38_05890</name>
</gene>